<name>A0A835ZJP8_9STRA</name>
<proteinExistence type="predicted"/>
<evidence type="ECO:0000313" key="3">
    <source>
        <dbReference type="Proteomes" id="UP000664859"/>
    </source>
</evidence>
<dbReference type="SUPFAM" id="SSF54736">
    <property type="entry name" value="ClpS-like"/>
    <property type="match status" value="1"/>
</dbReference>
<dbReference type="Pfam" id="PF02617">
    <property type="entry name" value="ClpS"/>
    <property type="match status" value="1"/>
</dbReference>
<evidence type="ECO:0000259" key="1">
    <source>
        <dbReference type="Pfam" id="PF02617"/>
    </source>
</evidence>
<dbReference type="OrthoDB" id="2013930at2759"/>
<gene>
    <name evidence="2" type="ORF">JKP88DRAFT_191325</name>
</gene>
<dbReference type="PANTHER" id="PTHR33473">
    <property type="entry name" value="ATP-DEPENDENT CLP PROTEASE ADAPTER PROTEIN CLPS1, CHLOROPLASTIC"/>
    <property type="match status" value="1"/>
</dbReference>
<accession>A0A835ZJP8</accession>
<organism evidence="2 3">
    <name type="scientific">Tribonema minus</name>
    <dbReference type="NCBI Taxonomy" id="303371"/>
    <lineage>
        <taxon>Eukaryota</taxon>
        <taxon>Sar</taxon>
        <taxon>Stramenopiles</taxon>
        <taxon>Ochrophyta</taxon>
        <taxon>PX clade</taxon>
        <taxon>Xanthophyceae</taxon>
        <taxon>Tribonematales</taxon>
        <taxon>Tribonemataceae</taxon>
        <taxon>Tribonema</taxon>
    </lineage>
</organism>
<dbReference type="InterPro" id="IPR014719">
    <property type="entry name" value="Ribosomal_bL12_C/ClpS-like"/>
</dbReference>
<dbReference type="InterPro" id="IPR003769">
    <property type="entry name" value="ClpS_core"/>
</dbReference>
<dbReference type="PANTHER" id="PTHR33473:SF17">
    <property type="entry name" value="ATP-DEPENDENT CLP PROTEASE ADAPTER PROTEIN CLPS1, CHLOROPLASTIC"/>
    <property type="match status" value="1"/>
</dbReference>
<dbReference type="AlphaFoldDB" id="A0A835ZJP8"/>
<dbReference type="InterPro" id="IPR022935">
    <property type="entry name" value="ClpS"/>
</dbReference>
<feature type="domain" description="Adaptor protein ClpS core" evidence="1">
    <location>
        <begin position="57"/>
        <end position="122"/>
    </location>
</feature>
<comment type="caution">
    <text evidence="2">The sequence shown here is derived from an EMBL/GenBank/DDBJ whole genome shotgun (WGS) entry which is preliminary data.</text>
</comment>
<sequence length="133" mass="14620">MRLYSEPARTAWTTPVTASMPMIEKKRQTGSGGGAAVLERPAPLIQPGTAEDQPSPADKFKVMLFNDNGNTREYVARSLVQVIGMTESDAYDIMTMAHKNGMALVGIWNLERAEAYSDQLKTRGLVSEIFPVE</sequence>
<protein>
    <submittedName>
        <fullName evidence="2">ATP-dependent Clp protease adaptor protein ClpS-domain-containing protein</fullName>
    </submittedName>
</protein>
<dbReference type="Gene3D" id="3.30.1390.10">
    <property type="match status" value="1"/>
</dbReference>
<evidence type="ECO:0000313" key="2">
    <source>
        <dbReference type="EMBL" id="KAG5192079.1"/>
    </source>
</evidence>
<keyword evidence="2" id="KW-0378">Hydrolase</keyword>
<keyword evidence="2" id="KW-0645">Protease</keyword>
<dbReference type="Proteomes" id="UP000664859">
    <property type="component" value="Unassembled WGS sequence"/>
</dbReference>
<dbReference type="GO" id="GO:0030163">
    <property type="term" value="P:protein catabolic process"/>
    <property type="evidence" value="ECO:0007669"/>
    <property type="project" value="InterPro"/>
</dbReference>
<dbReference type="EMBL" id="JAFCMP010000011">
    <property type="protein sequence ID" value="KAG5192079.1"/>
    <property type="molecule type" value="Genomic_DNA"/>
</dbReference>
<reference evidence="2" key="1">
    <citation type="submission" date="2021-02" db="EMBL/GenBank/DDBJ databases">
        <title>First Annotated Genome of the Yellow-green Alga Tribonema minus.</title>
        <authorList>
            <person name="Mahan K.M."/>
        </authorList>
    </citation>
    <scope>NUCLEOTIDE SEQUENCE</scope>
    <source>
        <strain evidence="2">UTEX B ZZ1240</strain>
    </source>
</reference>
<dbReference type="GO" id="GO:0006508">
    <property type="term" value="P:proteolysis"/>
    <property type="evidence" value="ECO:0007669"/>
    <property type="project" value="UniProtKB-KW"/>
</dbReference>
<dbReference type="GO" id="GO:0008233">
    <property type="term" value="F:peptidase activity"/>
    <property type="evidence" value="ECO:0007669"/>
    <property type="project" value="UniProtKB-KW"/>
</dbReference>
<keyword evidence="3" id="KW-1185">Reference proteome</keyword>